<comment type="similarity">
    <text evidence="3">Belongs to the NSG family.</text>
</comment>
<keyword evidence="4" id="KW-0812">Transmembrane</keyword>
<gene>
    <name evidence="9" type="ORF">AV530_008019</name>
</gene>
<dbReference type="OrthoDB" id="10033548at2759"/>
<feature type="region of interest" description="Disordered" evidence="8">
    <location>
        <begin position="71"/>
        <end position="106"/>
    </location>
</feature>
<accession>A0A1V4KU17</accession>
<dbReference type="Pfam" id="PF15730">
    <property type="entry name" value="DUF4680"/>
    <property type="match status" value="1"/>
</dbReference>
<name>A0A1V4KU17_PATFA</name>
<evidence type="ECO:0000256" key="5">
    <source>
        <dbReference type="ARBA" id="ARBA00022989"/>
    </source>
</evidence>
<reference evidence="9 10" key="1">
    <citation type="submission" date="2016-02" db="EMBL/GenBank/DDBJ databases">
        <title>Band-tailed pigeon sequencing and assembly.</title>
        <authorList>
            <person name="Soares A.E."/>
            <person name="Novak B.J."/>
            <person name="Rice E.S."/>
            <person name="O'Connell B."/>
            <person name="Chang D."/>
            <person name="Weber S."/>
            <person name="Shapiro B."/>
        </authorList>
    </citation>
    <scope>NUCLEOTIDE SEQUENCE [LARGE SCALE GENOMIC DNA]</scope>
    <source>
        <strain evidence="9">BTP2013</strain>
        <tissue evidence="9">Blood</tissue>
    </source>
</reference>
<dbReference type="InterPro" id="IPR031464">
    <property type="entry name" value="DUF4680"/>
</dbReference>
<dbReference type="PANTHER" id="PTHR28546">
    <property type="entry name" value="NEURONAL VESICLE TRAFFICKING-ASSOCIATED PROTEIN 2-RELATED"/>
    <property type="match status" value="1"/>
</dbReference>
<evidence type="ECO:0000256" key="1">
    <source>
        <dbReference type="ARBA" id="ARBA00004156"/>
    </source>
</evidence>
<dbReference type="EMBL" id="LSYS01001584">
    <property type="protein sequence ID" value="OPJ87963.1"/>
    <property type="molecule type" value="Genomic_DNA"/>
</dbReference>
<evidence type="ECO:0000256" key="7">
    <source>
        <dbReference type="ARBA" id="ARBA00023329"/>
    </source>
</evidence>
<evidence type="ECO:0000256" key="4">
    <source>
        <dbReference type="ARBA" id="ARBA00022692"/>
    </source>
</evidence>
<evidence type="ECO:0000313" key="10">
    <source>
        <dbReference type="Proteomes" id="UP000190648"/>
    </source>
</evidence>
<evidence type="ECO:0000256" key="6">
    <source>
        <dbReference type="ARBA" id="ARBA00023136"/>
    </source>
</evidence>
<dbReference type="Proteomes" id="UP000190648">
    <property type="component" value="Unassembled WGS sequence"/>
</dbReference>
<evidence type="ECO:0000256" key="3">
    <source>
        <dbReference type="ARBA" id="ARBA00007767"/>
    </source>
</evidence>
<keyword evidence="10" id="KW-1185">Reference proteome</keyword>
<dbReference type="Pfam" id="PF06387">
    <property type="entry name" value="Calcyon"/>
    <property type="match status" value="1"/>
</dbReference>
<organism evidence="9 10">
    <name type="scientific">Patagioenas fasciata monilis</name>
    <dbReference type="NCBI Taxonomy" id="372326"/>
    <lineage>
        <taxon>Eukaryota</taxon>
        <taxon>Metazoa</taxon>
        <taxon>Chordata</taxon>
        <taxon>Craniata</taxon>
        <taxon>Vertebrata</taxon>
        <taxon>Euteleostomi</taxon>
        <taxon>Archelosauria</taxon>
        <taxon>Archosauria</taxon>
        <taxon>Dinosauria</taxon>
        <taxon>Saurischia</taxon>
        <taxon>Theropoda</taxon>
        <taxon>Coelurosauria</taxon>
        <taxon>Aves</taxon>
        <taxon>Neognathae</taxon>
        <taxon>Neoaves</taxon>
        <taxon>Columbimorphae</taxon>
        <taxon>Columbiformes</taxon>
        <taxon>Columbidae</taxon>
        <taxon>Patagioenas</taxon>
    </lineage>
</organism>
<dbReference type="GO" id="GO:0032051">
    <property type="term" value="F:clathrin light chain binding"/>
    <property type="evidence" value="ECO:0007669"/>
    <property type="project" value="InterPro"/>
</dbReference>
<dbReference type="GO" id="GO:0030659">
    <property type="term" value="C:cytoplasmic vesicle membrane"/>
    <property type="evidence" value="ECO:0007669"/>
    <property type="project" value="UniProtKB-SubCell"/>
</dbReference>
<evidence type="ECO:0000256" key="8">
    <source>
        <dbReference type="SAM" id="MobiDB-lite"/>
    </source>
</evidence>
<feature type="region of interest" description="Disordered" evidence="8">
    <location>
        <begin position="136"/>
        <end position="190"/>
    </location>
</feature>
<keyword evidence="6" id="KW-0472">Membrane</keyword>
<comment type="subcellular location">
    <subcellularLocation>
        <location evidence="1">Cytoplasmic vesicle membrane</location>
    </subcellularLocation>
    <subcellularLocation>
        <location evidence="2">Membrane</location>
        <topology evidence="2">Single-pass membrane protein</topology>
    </subcellularLocation>
</comment>
<sequence>MLLKHLSPAPEEPHRPVLLVEFELLHTQSSAERKLRTCKFFQGTRRLVVYRRHQNGTVSISWDGAGGALCRPPSHARPEEGAAGALTPEPVSPQHPAPLHMELNSGQRRPHVPLVYINSFGSHRCGSIIRYGGGSWEDEAGRAGPPLSQPSPPGDAGGQMGALTPGDKAGPGTRGQAAGSCGVGKPVRHHHDGLREAKADTFDFPFPSRNVGKVIKRKKQKSKAWLKVWKVISKMLEENEKFRSRLLTCSQLHGEGNDMNQRSQSEVSCLDRQESLFGWVCEPRSGKQGPRMVKLGSNLNDKNNKQPSTEDGFQTVPLITPLEVNHLQFPAPEKVKRN</sequence>
<comment type="caution">
    <text evidence="9">The sequence shown here is derived from an EMBL/GenBank/DDBJ whole genome shotgun (WGS) entry which is preliminary data.</text>
</comment>
<keyword evidence="7" id="KW-0968">Cytoplasmic vesicle</keyword>
<keyword evidence="5" id="KW-1133">Transmembrane helix</keyword>
<dbReference type="InterPro" id="IPR009431">
    <property type="entry name" value="NSG"/>
</dbReference>
<dbReference type="AlphaFoldDB" id="A0A1V4KU17"/>
<dbReference type="GO" id="GO:0005768">
    <property type="term" value="C:endosome"/>
    <property type="evidence" value="ECO:0007669"/>
    <property type="project" value="TreeGrafter"/>
</dbReference>
<dbReference type="GO" id="GO:0016197">
    <property type="term" value="P:endosomal transport"/>
    <property type="evidence" value="ECO:0007669"/>
    <property type="project" value="TreeGrafter"/>
</dbReference>
<dbReference type="PANTHER" id="PTHR28546:SF2">
    <property type="entry name" value="NEURONAL VESICLE TRAFFICKING-ASSOCIATED PROTEIN 2"/>
    <property type="match status" value="1"/>
</dbReference>
<protein>
    <submittedName>
        <fullName evidence="9">Uncharacterized protein</fullName>
    </submittedName>
</protein>
<proteinExistence type="inferred from homology"/>
<evidence type="ECO:0000313" key="9">
    <source>
        <dbReference type="EMBL" id="OPJ87963.1"/>
    </source>
</evidence>
<dbReference type="GO" id="GO:0048268">
    <property type="term" value="P:clathrin coat assembly"/>
    <property type="evidence" value="ECO:0007669"/>
    <property type="project" value="InterPro"/>
</dbReference>
<evidence type="ECO:0000256" key="2">
    <source>
        <dbReference type="ARBA" id="ARBA00004167"/>
    </source>
</evidence>